<dbReference type="PANTHER" id="PTHR39203">
    <property type="entry name" value="CYTOPLASMIC PROTEIN-RELATED"/>
    <property type="match status" value="1"/>
</dbReference>
<proteinExistence type="predicted"/>
<dbReference type="Gene3D" id="3.10.400.10">
    <property type="entry name" value="Sulfate adenylyltransferase"/>
    <property type="match status" value="1"/>
</dbReference>
<dbReference type="InterPro" id="IPR009326">
    <property type="entry name" value="DUF984"/>
</dbReference>
<evidence type="ECO:0000313" key="3">
    <source>
        <dbReference type="Proteomes" id="UP001597135"/>
    </source>
</evidence>
<feature type="domain" description="ASCH" evidence="1">
    <location>
        <begin position="22"/>
        <end position="132"/>
    </location>
</feature>
<dbReference type="Pfam" id="PF04266">
    <property type="entry name" value="ASCH"/>
    <property type="match status" value="1"/>
</dbReference>
<comment type="caution">
    <text evidence="2">The sequence shown here is derived from an EMBL/GenBank/DDBJ whole genome shotgun (WGS) entry which is preliminary data.</text>
</comment>
<gene>
    <name evidence="2" type="ORF">ACFQ4E_11885</name>
</gene>
<dbReference type="EMBL" id="JBHTMU010000019">
    <property type="protein sequence ID" value="MFD1343122.1"/>
    <property type="molecule type" value="Genomic_DNA"/>
</dbReference>
<reference evidence="3" key="1">
    <citation type="journal article" date="2019" name="Int. J. Syst. Evol. Microbiol.">
        <title>The Global Catalogue of Microorganisms (GCM) 10K type strain sequencing project: providing services to taxonomists for standard genome sequencing and annotation.</title>
        <authorList>
            <consortium name="The Broad Institute Genomics Platform"/>
            <consortium name="The Broad Institute Genome Sequencing Center for Infectious Disease"/>
            <person name="Wu L."/>
            <person name="Ma J."/>
        </authorList>
    </citation>
    <scope>NUCLEOTIDE SEQUENCE [LARGE SCALE GENOMIC DNA]</scope>
    <source>
        <strain evidence="3">CCUG 62953</strain>
    </source>
</reference>
<protein>
    <submittedName>
        <fullName evidence="2">ASCH domain-containing protein</fullName>
    </submittedName>
</protein>
<organism evidence="2 3">
    <name type="scientific">Litorisediminicola beolgyonensis</name>
    <dbReference type="NCBI Taxonomy" id="1173614"/>
    <lineage>
        <taxon>Bacteria</taxon>
        <taxon>Pseudomonadati</taxon>
        <taxon>Pseudomonadota</taxon>
        <taxon>Alphaproteobacteria</taxon>
        <taxon>Rhodobacterales</taxon>
        <taxon>Paracoccaceae</taxon>
        <taxon>Litorisediminicola</taxon>
    </lineage>
</organism>
<dbReference type="SMART" id="SM01022">
    <property type="entry name" value="ASCH"/>
    <property type="match status" value="1"/>
</dbReference>
<accession>A0ABW3ZIY8</accession>
<evidence type="ECO:0000313" key="2">
    <source>
        <dbReference type="EMBL" id="MFD1343122.1"/>
    </source>
</evidence>
<dbReference type="Proteomes" id="UP001597135">
    <property type="component" value="Unassembled WGS sequence"/>
</dbReference>
<keyword evidence="3" id="KW-1185">Reference proteome</keyword>
<name>A0ABW3ZIY8_9RHOB</name>
<dbReference type="InterPro" id="IPR007374">
    <property type="entry name" value="ASCH_domain"/>
</dbReference>
<dbReference type="SUPFAM" id="SSF88697">
    <property type="entry name" value="PUA domain-like"/>
    <property type="match status" value="1"/>
</dbReference>
<dbReference type="RefSeq" id="WP_386803787.1">
    <property type="nucleotide sequence ID" value="NZ_JBHTMU010000019.1"/>
</dbReference>
<dbReference type="InterPro" id="IPR015947">
    <property type="entry name" value="PUA-like_sf"/>
</dbReference>
<dbReference type="PANTHER" id="PTHR39203:SF1">
    <property type="entry name" value="CYTOPLASMIC PROTEIN"/>
    <property type="match status" value="1"/>
</dbReference>
<evidence type="ECO:0000259" key="1">
    <source>
        <dbReference type="SMART" id="SM01022"/>
    </source>
</evidence>
<sequence>MTGDAAERLFPGAVRYRPGDGPALNAEILGLMRAGRKTATCAALSEFSEAEPAPEPGRVDIALDWAGQPALATRTLAVEQLRWDEMDEARVPPQGEFRDLADWRAGYRAYLTRAGRFREDLPLIYETFAVVHDFGEEAA</sequence>